<dbReference type="Gene3D" id="3.30.530.80">
    <property type="match status" value="1"/>
</dbReference>
<evidence type="ECO:0000259" key="1">
    <source>
        <dbReference type="Pfam" id="PF14730"/>
    </source>
</evidence>
<evidence type="ECO:0000313" key="2">
    <source>
        <dbReference type="EMBL" id="CAG5069379.1"/>
    </source>
</evidence>
<keyword evidence="3" id="KW-1185">Reference proteome</keyword>
<organism evidence="2 3">
    <name type="scientific">Dyadobacter linearis</name>
    <dbReference type="NCBI Taxonomy" id="2823330"/>
    <lineage>
        <taxon>Bacteria</taxon>
        <taxon>Pseudomonadati</taxon>
        <taxon>Bacteroidota</taxon>
        <taxon>Cytophagia</taxon>
        <taxon>Cytophagales</taxon>
        <taxon>Spirosomataceae</taxon>
        <taxon>Dyadobacter</taxon>
    </lineage>
</organism>
<dbReference type="InterPro" id="IPR027823">
    <property type="entry name" value="DUF4468"/>
</dbReference>
<dbReference type="Pfam" id="PF14730">
    <property type="entry name" value="DUF4468"/>
    <property type="match status" value="1"/>
</dbReference>
<gene>
    <name evidence="2" type="ORF">DYBT9623_02115</name>
</gene>
<dbReference type="EMBL" id="CAJRAU010000002">
    <property type="protein sequence ID" value="CAG5069379.1"/>
    <property type="molecule type" value="Genomic_DNA"/>
</dbReference>
<feature type="domain" description="DUF4468" evidence="1">
    <location>
        <begin position="21"/>
        <end position="104"/>
    </location>
</feature>
<dbReference type="Proteomes" id="UP000679725">
    <property type="component" value="Unassembled WGS sequence"/>
</dbReference>
<name>A0ABM8UPF1_9BACT</name>
<proteinExistence type="predicted"/>
<comment type="caution">
    <text evidence="2">The sequence shown here is derived from an EMBL/GenBank/DDBJ whole genome shotgun (WGS) entry which is preliminary data.</text>
</comment>
<sequence>MITQASPVLSPPQNEKIFISETVDCGSVAEIDLFRRARLWVAQAHPDGKVLVSDKETGDLVVQAMTSINIPRSELTSGGLYQFRYALVIECVNRKYRATIYNVELLDVGNGKFNAIRTILKSEKELLAFNTHLSVKFNSILHELRGHVKDYEAF</sequence>
<evidence type="ECO:0000313" key="3">
    <source>
        <dbReference type="Proteomes" id="UP000679725"/>
    </source>
</evidence>
<protein>
    <recommendedName>
        <fullName evidence="1">DUF4468 domain-containing protein</fullName>
    </recommendedName>
</protein>
<reference evidence="2 3" key="1">
    <citation type="submission" date="2021-04" db="EMBL/GenBank/DDBJ databases">
        <authorList>
            <person name="Rodrigo-Torres L."/>
            <person name="Arahal R. D."/>
            <person name="Lucena T."/>
        </authorList>
    </citation>
    <scope>NUCLEOTIDE SEQUENCE [LARGE SCALE GENOMIC DNA]</scope>
    <source>
        <strain evidence="2 3">CECT 9623</strain>
    </source>
</reference>
<accession>A0ABM8UPF1</accession>